<evidence type="ECO:0000256" key="3">
    <source>
        <dbReference type="ARBA" id="ARBA00023163"/>
    </source>
</evidence>
<name>A0A2N5XRD9_9HYPH</name>
<evidence type="ECO:0000313" key="5">
    <source>
        <dbReference type="EMBL" id="PLW77007.1"/>
    </source>
</evidence>
<dbReference type="Proteomes" id="UP000234881">
    <property type="component" value="Unassembled WGS sequence"/>
</dbReference>
<evidence type="ECO:0000259" key="4">
    <source>
        <dbReference type="PROSITE" id="PS50043"/>
    </source>
</evidence>
<protein>
    <submittedName>
        <fullName evidence="5">Helix-turn-helix transcriptional regulator</fullName>
    </submittedName>
</protein>
<sequence length="246" mass="27360">MNDPLLGNAKNALLFENAGSTPVEFFESAANHFRSIGAEHILVTGLPLPGKDLSKLVLFQQWGETELSPSQLVHIYGNDPLLRRVAVLNKPTKWRFGDSENSWLHKSALVNILLRSAVPPRSYQSFIGIHIHHFNHLQVAICIAGETLDVKARSLEEITSSLQYELKEMHAISPLVTNRPGELSRREKLVLALTAEGKTAGSIADELQISQRTVHAHLQNAAEKMQASNKTQTVVEAMRYGQIQLY</sequence>
<dbReference type="AlphaFoldDB" id="A0A2N5XRD9"/>
<dbReference type="PROSITE" id="PS00622">
    <property type="entry name" value="HTH_LUXR_1"/>
    <property type="match status" value="1"/>
</dbReference>
<dbReference type="InterPro" id="IPR016032">
    <property type="entry name" value="Sig_transdc_resp-reg_C-effctor"/>
</dbReference>
<feature type="domain" description="HTH luxR-type" evidence="4">
    <location>
        <begin position="176"/>
        <end position="241"/>
    </location>
</feature>
<proteinExistence type="predicted"/>
<dbReference type="InterPro" id="IPR000792">
    <property type="entry name" value="Tscrpt_reg_LuxR_C"/>
</dbReference>
<keyword evidence="1" id="KW-0805">Transcription regulation</keyword>
<organism evidence="5 6">
    <name type="scientific">Cohaesibacter celericrescens</name>
    <dbReference type="NCBI Taxonomy" id="2067669"/>
    <lineage>
        <taxon>Bacteria</taxon>
        <taxon>Pseudomonadati</taxon>
        <taxon>Pseudomonadota</taxon>
        <taxon>Alphaproteobacteria</taxon>
        <taxon>Hyphomicrobiales</taxon>
        <taxon>Cohaesibacteraceae</taxon>
    </lineage>
</organism>
<dbReference type="InterPro" id="IPR036388">
    <property type="entry name" value="WH-like_DNA-bd_sf"/>
</dbReference>
<dbReference type="PRINTS" id="PR00038">
    <property type="entry name" value="HTHLUXR"/>
</dbReference>
<comment type="caution">
    <text evidence="5">The sequence shown here is derived from an EMBL/GenBank/DDBJ whole genome shotgun (WGS) entry which is preliminary data.</text>
</comment>
<dbReference type="OrthoDB" id="3170288at2"/>
<keyword evidence="3" id="KW-0804">Transcription</keyword>
<dbReference type="PANTHER" id="PTHR44688">
    <property type="entry name" value="DNA-BINDING TRANSCRIPTIONAL ACTIVATOR DEVR_DOSR"/>
    <property type="match status" value="1"/>
</dbReference>
<dbReference type="GO" id="GO:0003677">
    <property type="term" value="F:DNA binding"/>
    <property type="evidence" value="ECO:0007669"/>
    <property type="project" value="UniProtKB-KW"/>
</dbReference>
<keyword evidence="6" id="KW-1185">Reference proteome</keyword>
<accession>A0A2N5XRD9</accession>
<dbReference type="Pfam" id="PF00196">
    <property type="entry name" value="GerE"/>
    <property type="match status" value="1"/>
</dbReference>
<reference evidence="5 6" key="1">
    <citation type="submission" date="2018-01" db="EMBL/GenBank/DDBJ databases">
        <title>The draft genome sequence of Cohaesibacter sp. H1304.</title>
        <authorList>
            <person name="Wang N.-N."/>
            <person name="Du Z.-J."/>
        </authorList>
    </citation>
    <scope>NUCLEOTIDE SEQUENCE [LARGE SCALE GENOMIC DNA]</scope>
    <source>
        <strain evidence="5 6">H1304</strain>
    </source>
</reference>
<dbReference type="CDD" id="cd06170">
    <property type="entry name" value="LuxR_C_like"/>
    <property type="match status" value="1"/>
</dbReference>
<evidence type="ECO:0000256" key="2">
    <source>
        <dbReference type="ARBA" id="ARBA00023125"/>
    </source>
</evidence>
<dbReference type="PANTHER" id="PTHR44688:SF16">
    <property type="entry name" value="DNA-BINDING TRANSCRIPTIONAL ACTIVATOR DEVR_DOSR"/>
    <property type="match status" value="1"/>
</dbReference>
<dbReference type="SMART" id="SM00421">
    <property type="entry name" value="HTH_LUXR"/>
    <property type="match status" value="1"/>
</dbReference>
<evidence type="ECO:0000313" key="6">
    <source>
        <dbReference type="Proteomes" id="UP000234881"/>
    </source>
</evidence>
<evidence type="ECO:0000256" key="1">
    <source>
        <dbReference type="ARBA" id="ARBA00023015"/>
    </source>
</evidence>
<dbReference type="SUPFAM" id="SSF46894">
    <property type="entry name" value="C-terminal effector domain of the bipartite response regulators"/>
    <property type="match status" value="1"/>
</dbReference>
<dbReference type="EMBL" id="PKUQ01000022">
    <property type="protein sequence ID" value="PLW77007.1"/>
    <property type="molecule type" value="Genomic_DNA"/>
</dbReference>
<dbReference type="Gene3D" id="1.10.10.10">
    <property type="entry name" value="Winged helix-like DNA-binding domain superfamily/Winged helix DNA-binding domain"/>
    <property type="match status" value="1"/>
</dbReference>
<keyword evidence="2" id="KW-0238">DNA-binding</keyword>
<dbReference type="GO" id="GO:0006355">
    <property type="term" value="P:regulation of DNA-templated transcription"/>
    <property type="evidence" value="ECO:0007669"/>
    <property type="project" value="InterPro"/>
</dbReference>
<dbReference type="PROSITE" id="PS50043">
    <property type="entry name" value="HTH_LUXR_2"/>
    <property type="match status" value="1"/>
</dbReference>
<gene>
    <name evidence="5" type="ORF">C0081_13260</name>
</gene>